<feature type="region of interest" description="Disordered" evidence="8">
    <location>
        <begin position="829"/>
        <end position="848"/>
    </location>
</feature>
<proteinExistence type="predicted"/>
<evidence type="ECO:0000256" key="8">
    <source>
        <dbReference type="SAM" id="MobiDB-lite"/>
    </source>
</evidence>
<name>A0ABQ9Y300_9EUKA</name>
<evidence type="ECO:0000256" key="2">
    <source>
        <dbReference type="ARBA" id="ARBA00022448"/>
    </source>
</evidence>
<evidence type="ECO:0000256" key="3">
    <source>
        <dbReference type="ARBA" id="ARBA00022692"/>
    </source>
</evidence>
<feature type="transmembrane region" description="Helical" evidence="9">
    <location>
        <begin position="1050"/>
        <end position="1072"/>
    </location>
</feature>
<feature type="domain" description="ABC transmembrane type-1" evidence="11">
    <location>
        <begin position="196"/>
        <end position="488"/>
    </location>
</feature>
<evidence type="ECO:0000313" key="12">
    <source>
        <dbReference type="EMBL" id="KAK2958121.1"/>
    </source>
</evidence>
<comment type="subcellular location">
    <subcellularLocation>
        <location evidence="1">Membrane</location>
        <topology evidence="1">Multi-pass membrane protein</topology>
    </subcellularLocation>
</comment>
<feature type="region of interest" description="Disordered" evidence="8">
    <location>
        <begin position="559"/>
        <end position="611"/>
    </location>
</feature>
<keyword evidence="7 9" id="KW-0472">Membrane</keyword>
<evidence type="ECO:0000256" key="1">
    <source>
        <dbReference type="ARBA" id="ARBA00004141"/>
    </source>
</evidence>
<comment type="caution">
    <text evidence="12">The sequence shown here is derived from an EMBL/GenBank/DDBJ whole genome shotgun (WGS) entry which is preliminary data.</text>
</comment>
<feature type="transmembrane region" description="Helical" evidence="9">
    <location>
        <begin position="242"/>
        <end position="260"/>
    </location>
</feature>
<dbReference type="InterPro" id="IPR044746">
    <property type="entry name" value="ABCC_6TM_D1"/>
</dbReference>
<dbReference type="InterPro" id="IPR036640">
    <property type="entry name" value="ABC1_TM_sf"/>
</dbReference>
<feature type="transmembrane region" description="Helical" evidence="9">
    <location>
        <begin position="872"/>
        <end position="894"/>
    </location>
</feature>
<feature type="compositionally biased region" description="Basic and acidic residues" evidence="8">
    <location>
        <begin position="829"/>
        <end position="847"/>
    </location>
</feature>
<accession>A0ABQ9Y300</accession>
<feature type="compositionally biased region" description="Basic and acidic residues" evidence="8">
    <location>
        <begin position="8"/>
        <end position="27"/>
    </location>
</feature>
<evidence type="ECO:0000256" key="5">
    <source>
        <dbReference type="ARBA" id="ARBA00022840"/>
    </source>
</evidence>
<feature type="transmembrane region" description="Helical" evidence="9">
    <location>
        <begin position="914"/>
        <end position="938"/>
    </location>
</feature>
<reference evidence="12 13" key="1">
    <citation type="journal article" date="2022" name="bioRxiv">
        <title>Genomics of Preaxostyla Flagellates Illuminates Evolutionary Transitions and the Path Towards Mitochondrial Loss.</title>
        <authorList>
            <person name="Novak L.V.F."/>
            <person name="Treitli S.C."/>
            <person name="Pyrih J."/>
            <person name="Halakuc P."/>
            <person name="Pipaliya S.V."/>
            <person name="Vacek V."/>
            <person name="Brzon O."/>
            <person name="Soukal P."/>
            <person name="Eme L."/>
            <person name="Dacks J.B."/>
            <person name="Karnkowska A."/>
            <person name="Elias M."/>
            <person name="Hampl V."/>
        </authorList>
    </citation>
    <scope>NUCLEOTIDE SEQUENCE [LARGE SCALE GENOMIC DNA]</scope>
    <source>
        <strain evidence="12">NAU3</strain>
        <tissue evidence="12">Gut</tissue>
    </source>
</reference>
<dbReference type="SUPFAM" id="SSF90123">
    <property type="entry name" value="ABC transporter transmembrane region"/>
    <property type="match status" value="2"/>
</dbReference>
<feature type="transmembrane region" description="Helical" evidence="9">
    <location>
        <begin position="345"/>
        <end position="362"/>
    </location>
</feature>
<dbReference type="SUPFAM" id="SSF52540">
    <property type="entry name" value="P-loop containing nucleoside triphosphate hydrolases"/>
    <property type="match status" value="2"/>
</dbReference>
<dbReference type="Pfam" id="PF00005">
    <property type="entry name" value="ABC_tran"/>
    <property type="match status" value="2"/>
</dbReference>
<keyword evidence="13" id="KW-1185">Reference proteome</keyword>
<gene>
    <name evidence="12" type="ORF">BLNAU_6825</name>
</gene>
<dbReference type="InterPro" id="IPR003439">
    <property type="entry name" value="ABC_transporter-like_ATP-bd"/>
</dbReference>
<dbReference type="Proteomes" id="UP001281761">
    <property type="component" value="Unassembled WGS sequence"/>
</dbReference>
<dbReference type="EMBL" id="JARBJD010000040">
    <property type="protein sequence ID" value="KAK2958121.1"/>
    <property type="molecule type" value="Genomic_DNA"/>
</dbReference>
<feature type="region of interest" description="Disordered" evidence="8">
    <location>
        <begin position="1"/>
        <end position="33"/>
    </location>
</feature>
<dbReference type="Gene3D" id="1.20.1560.10">
    <property type="entry name" value="ABC transporter type 1, transmembrane domain"/>
    <property type="match status" value="3"/>
</dbReference>
<keyword evidence="6 9" id="KW-1133">Transmembrane helix</keyword>
<evidence type="ECO:0000259" key="10">
    <source>
        <dbReference type="PROSITE" id="PS50893"/>
    </source>
</evidence>
<feature type="compositionally biased region" description="Low complexity" evidence="8">
    <location>
        <begin position="590"/>
        <end position="604"/>
    </location>
</feature>
<evidence type="ECO:0000256" key="6">
    <source>
        <dbReference type="ARBA" id="ARBA00022989"/>
    </source>
</evidence>
<keyword evidence="4" id="KW-0547">Nucleotide-binding</keyword>
<dbReference type="PANTHER" id="PTHR24223:SF415">
    <property type="entry name" value="FI20190P1"/>
    <property type="match status" value="1"/>
</dbReference>
<dbReference type="Gene3D" id="3.40.50.300">
    <property type="entry name" value="P-loop containing nucleotide triphosphate hydrolases"/>
    <property type="match status" value="2"/>
</dbReference>
<keyword evidence="2" id="KW-0813">Transport</keyword>
<dbReference type="InterPro" id="IPR003593">
    <property type="entry name" value="AAA+_ATPase"/>
</dbReference>
<feature type="transmembrane region" description="Helical" evidence="9">
    <location>
        <begin position="184"/>
        <end position="207"/>
    </location>
</feature>
<dbReference type="PROSITE" id="PS50929">
    <property type="entry name" value="ABC_TM1F"/>
    <property type="match status" value="2"/>
</dbReference>
<sequence>MSSQSVLHQERKYKNHTETNAKDDSPRPQDQNQDIFHINNEESGVTTMSFHEVPVSPSVFLNRSSSDIVTSTQFLGSGSKIGQPIQKKGDFVRRANGEERCCCFANWLFCFIFPYVCSCHPLTDKDLPVVHKNDKAKPATETFLNRYRESYEQYMKLLTAYKQRVEANPQIREKPPKRPGMMQMLIRTLSSFTFPVGFVVMLVGIAVETVQPLMSKGVLSAIIEKEKFNTSKGLDGSDKFPFFYVLWMIIAPLITSLFDANSGRLFFHFSARTRSAIVGAIYDKVFRIKNMASAGSADTGRILSLVAADARTVAEMLPMLIMLFGIPLYLIIPLIFLIFDFKWVAVIPLVVMILVVIPNSLLMQGMIKYVKSYMVFNDERNKITNETFQGIRVVKCSGLENVFKSTINVPREKQIHNLFLQSMLMQIMNAFMKISALAINIVTFSVYCAVFNDDPTHFAAVVIPNMGYLMMMAMPTTMLPNYLEAAMMIRININRLSQFLSLPEIDEIVVSDEARPANPDNALEIVNGEFKWGDAPPIPLTEAEETALKNEAIQRKRKATAAANPVEAAAEVGPSESNVSEYPSITPDVSSTSAPSRSRSRSTAFGSTTNADRPTLADINISIPKGSLTMVVGEVGCGKSSLGAAIVGDIGRVTGKVRMDGRISYCPQTAWITNDTVRENITFNADFNEVKYWNSVRACALESDLKIFAAGDETAIGEKGVNLSGGQKARIQLARAVYAENDIYILDDPLSAVDAHVGRYLMDNCICGVLKGKTVILMTNQLQFLDRANKIIVLDNGRITAQGTYSEIREQGVNFDEFIIESNQKTDRKNQKHVEVKEDEKTDEESAKQILTEEEQETGRIKLASYIKYLRTLMPLSLMVLFLVFEVICEGINPVSTWWMGKVGSTTAFPSLTFWWKIGIYGFLSVAVFVLMLLRALMTAKATSRSARINHNKLLDSVMNCPSSFFDTTPMGRILNRFTGDIPQIDQFLFSRFLQVIGMWVGLIGETITGAGLTTIRSFGREEVWKEKFFEVNDDLSVPFMLFREGQKWVSLYSAVISSLFFAGVMLIGWFFMDASKLSIAIMSSTAFSNMGLHLINMTVDLESKMTSFERVDFYTSKLPQEAKGHELEVPESWPERGDVTFENVNFRYRPGLPFVLKGVDFEIRGGEKIGVCGRTGAGKSSLLFALFRLVELDPKLAPKMIDMKTGFLVDSDPNEEPNSGRILIDGVDISKVDIHRVRRSVATIPQDPTLFTGTIRYNMDLAGHASDDRIWEVLEMIEMRDIVAGLPFGLDSQVAEGGSNFSAGQRQLLCFGRAILNNCRVVVMDEATANVDVETDAKIQRTIREQFREQTVIVIAHRLNTIMDSTRIMVMDQGSLTEFDTPDNLKVNPDSALNSLIQSLNH</sequence>
<evidence type="ECO:0000256" key="9">
    <source>
        <dbReference type="SAM" id="Phobius"/>
    </source>
</evidence>
<feature type="domain" description="ABC transporter" evidence="10">
    <location>
        <begin position="598"/>
        <end position="821"/>
    </location>
</feature>
<dbReference type="PROSITE" id="PS00211">
    <property type="entry name" value="ABC_TRANSPORTER_1"/>
    <property type="match status" value="2"/>
</dbReference>
<feature type="transmembrane region" description="Helical" evidence="9">
    <location>
        <begin position="320"/>
        <end position="339"/>
    </location>
</feature>
<organism evidence="12 13">
    <name type="scientific">Blattamonas nauphoetae</name>
    <dbReference type="NCBI Taxonomy" id="2049346"/>
    <lineage>
        <taxon>Eukaryota</taxon>
        <taxon>Metamonada</taxon>
        <taxon>Preaxostyla</taxon>
        <taxon>Oxymonadida</taxon>
        <taxon>Blattamonas</taxon>
    </lineage>
</organism>
<dbReference type="PANTHER" id="PTHR24223">
    <property type="entry name" value="ATP-BINDING CASSETTE SUB-FAMILY C"/>
    <property type="match status" value="1"/>
</dbReference>
<feature type="compositionally biased region" description="Polar residues" evidence="8">
    <location>
        <begin position="575"/>
        <end position="589"/>
    </location>
</feature>
<feature type="domain" description="ABC transmembrane type-1" evidence="11">
    <location>
        <begin position="880"/>
        <end position="1005"/>
    </location>
</feature>
<evidence type="ECO:0000256" key="4">
    <source>
        <dbReference type="ARBA" id="ARBA00022741"/>
    </source>
</evidence>
<dbReference type="CDD" id="cd18579">
    <property type="entry name" value="ABC_6TM_ABCC_D1"/>
    <property type="match status" value="1"/>
</dbReference>
<keyword evidence="3 9" id="KW-0812">Transmembrane</keyword>
<dbReference type="Pfam" id="PF00664">
    <property type="entry name" value="ABC_membrane"/>
    <property type="match status" value="2"/>
</dbReference>
<dbReference type="CDD" id="cd03244">
    <property type="entry name" value="ABCC_MRP_domain2"/>
    <property type="match status" value="1"/>
</dbReference>
<feature type="transmembrane region" description="Helical" evidence="9">
    <location>
        <begin position="430"/>
        <end position="452"/>
    </location>
</feature>
<keyword evidence="5" id="KW-0067">ATP-binding</keyword>
<dbReference type="SMART" id="SM00382">
    <property type="entry name" value="AAA"/>
    <property type="match status" value="2"/>
</dbReference>
<dbReference type="InterPro" id="IPR017871">
    <property type="entry name" value="ABC_transporter-like_CS"/>
</dbReference>
<dbReference type="CDD" id="cd03250">
    <property type="entry name" value="ABCC_MRP_domain1"/>
    <property type="match status" value="1"/>
</dbReference>
<evidence type="ECO:0000259" key="11">
    <source>
        <dbReference type="PROSITE" id="PS50929"/>
    </source>
</evidence>
<dbReference type="InterPro" id="IPR027417">
    <property type="entry name" value="P-loop_NTPase"/>
</dbReference>
<feature type="domain" description="ABC transporter" evidence="10">
    <location>
        <begin position="1140"/>
        <end position="1399"/>
    </location>
</feature>
<evidence type="ECO:0000256" key="7">
    <source>
        <dbReference type="ARBA" id="ARBA00023136"/>
    </source>
</evidence>
<feature type="transmembrane region" description="Helical" evidence="9">
    <location>
        <begin position="458"/>
        <end position="483"/>
    </location>
</feature>
<evidence type="ECO:0000313" key="13">
    <source>
        <dbReference type="Proteomes" id="UP001281761"/>
    </source>
</evidence>
<dbReference type="PROSITE" id="PS50893">
    <property type="entry name" value="ABC_TRANSPORTER_2"/>
    <property type="match status" value="2"/>
</dbReference>
<protein>
    <submittedName>
        <fullName evidence="12">Multidrug resistance-associated protein</fullName>
    </submittedName>
</protein>
<dbReference type="InterPro" id="IPR050173">
    <property type="entry name" value="ABC_transporter_C-like"/>
</dbReference>
<dbReference type="InterPro" id="IPR011527">
    <property type="entry name" value="ABC1_TM_dom"/>
</dbReference>
<feature type="compositionally biased region" description="Low complexity" evidence="8">
    <location>
        <begin position="560"/>
        <end position="570"/>
    </location>
</feature>